<dbReference type="Gene3D" id="1.10.10.10">
    <property type="entry name" value="Winged helix-like DNA-binding domain superfamily/Winged helix DNA-binding domain"/>
    <property type="match status" value="1"/>
</dbReference>
<evidence type="ECO:0000259" key="1">
    <source>
        <dbReference type="SMART" id="SM00884"/>
    </source>
</evidence>
<keyword evidence="3" id="KW-1185">Reference proteome</keyword>
<dbReference type="SMART" id="SM00884">
    <property type="entry name" value="Cullin_Nedd8"/>
    <property type="match status" value="1"/>
</dbReference>
<comment type="caution">
    <text evidence="2">The sequence shown here is derived from an EMBL/GenBank/DDBJ whole genome shotgun (WGS) entry which is preliminary data.</text>
</comment>
<feature type="domain" description="Cullin neddylation" evidence="1">
    <location>
        <begin position="15"/>
        <end position="71"/>
    </location>
</feature>
<dbReference type="Pfam" id="PF10557">
    <property type="entry name" value="Cullin_Nedd8"/>
    <property type="match status" value="1"/>
</dbReference>
<sequence length="158" mass="17644">MSVRQERYAKIPCGYLCLPFWEIGATIVRVMKMRNTLKHQQLVTEVLHQLSSRFKPRLQLVKQKIDNYSPIYKLSAASSNTKATPKPRGVATAVSAVSIIWGPRTTGAPNVRTRAMKESGSGARAQPSTPATCAWRHMQTIQSETIPCVVLQLPKRKN</sequence>
<dbReference type="InterPro" id="IPR036390">
    <property type="entry name" value="WH_DNA-bd_sf"/>
</dbReference>
<evidence type="ECO:0000313" key="3">
    <source>
        <dbReference type="Proteomes" id="UP000299102"/>
    </source>
</evidence>
<dbReference type="STRING" id="151549.A0A4C1ZUY8"/>
<reference evidence="2 3" key="1">
    <citation type="journal article" date="2019" name="Commun. Biol.">
        <title>The bagworm genome reveals a unique fibroin gene that provides high tensile strength.</title>
        <authorList>
            <person name="Kono N."/>
            <person name="Nakamura H."/>
            <person name="Ohtoshi R."/>
            <person name="Tomita M."/>
            <person name="Numata K."/>
            <person name="Arakawa K."/>
        </authorList>
    </citation>
    <scope>NUCLEOTIDE SEQUENCE [LARGE SCALE GENOMIC DNA]</scope>
</reference>
<evidence type="ECO:0000313" key="2">
    <source>
        <dbReference type="EMBL" id="GBP90914.1"/>
    </source>
</evidence>
<dbReference type="InterPro" id="IPR036388">
    <property type="entry name" value="WH-like_DNA-bd_sf"/>
</dbReference>
<dbReference type="OrthoDB" id="27073at2759"/>
<accession>A0A4C1ZUY8</accession>
<dbReference type="EMBL" id="BGZK01002125">
    <property type="protein sequence ID" value="GBP90914.1"/>
    <property type="molecule type" value="Genomic_DNA"/>
</dbReference>
<dbReference type="AlphaFoldDB" id="A0A4C1ZUY8"/>
<dbReference type="Proteomes" id="UP000299102">
    <property type="component" value="Unassembled WGS sequence"/>
</dbReference>
<dbReference type="InterPro" id="IPR019559">
    <property type="entry name" value="Cullin_neddylation_domain"/>
</dbReference>
<organism evidence="2 3">
    <name type="scientific">Eumeta variegata</name>
    <name type="common">Bagworm moth</name>
    <name type="synonym">Eumeta japonica</name>
    <dbReference type="NCBI Taxonomy" id="151549"/>
    <lineage>
        <taxon>Eukaryota</taxon>
        <taxon>Metazoa</taxon>
        <taxon>Ecdysozoa</taxon>
        <taxon>Arthropoda</taxon>
        <taxon>Hexapoda</taxon>
        <taxon>Insecta</taxon>
        <taxon>Pterygota</taxon>
        <taxon>Neoptera</taxon>
        <taxon>Endopterygota</taxon>
        <taxon>Lepidoptera</taxon>
        <taxon>Glossata</taxon>
        <taxon>Ditrysia</taxon>
        <taxon>Tineoidea</taxon>
        <taxon>Psychidae</taxon>
        <taxon>Oiketicinae</taxon>
        <taxon>Eumeta</taxon>
    </lineage>
</organism>
<proteinExistence type="predicted"/>
<protein>
    <submittedName>
        <fullName evidence="2">Cullin-1</fullName>
    </submittedName>
</protein>
<dbReference type="SUPFAM" id="SSF46785">
    <property type="entry name" value="Winged helix' DNA-binding domain"/>
    <property type="match status" value="1"/>
</dbReference>
<name>A0A4C1ZUY8_EUMVA</name>
<gene>
    <name evidence="2" type="primary">Cul1</name>
    <name evidence="2" type="ORF">EVAR_66258_1</name>
</gene>